<evidence type="ECO:0000256" key="3">
    <source>
        <dbReference type="ARBA" id="ARBA00022692"/>
    </source>
</evidence>
<dbReference type="Proteomes" id="UP000824782">
    <property type="component" value="Unassembled WGS sequence"/>
</dbReference>
<evidence type="ECO:0000259" key="11">
    <source>
        <dbReference type="PROSITE" id="PS50262"/>
    </source>
</evidence>
<keyword evidence="7 10" id="KW-0472">Membrane</keyword>
<keyword evidence="9" id="KW-0807">Transducer</keyword>
<feature type="transmembrane region" description="Helical" evidence="10">
    <location>
        <begin position="23"/>
        <end position="50"/>
    </location>
</feature>
<feature type="transmembrane region" description="Helical" evidence="10">
    <location>
        <begin position="100"/>
        <end position="118"/>
    </location>
</feature>
<evidence type="ECO:0000256" key="8">
    <source>
        <dbReference type="ARBA" id="ARBA00023170"/>
    </source>
</evidence>
<keyword evidence="4" id="KW-0552">Olfaction</keyword>
<dbReference type="InterPro" id="IPR017452">
    <property type="entry name" value="GPCR_Rhodpsn_7TM"/>
</dbReference>
<dbReference type="SUPFAM" id="SSF81321">
    <property type="entry name" value="Family A G protein-coupled receptor-like"/>
    <property type="match status" value="1"/>
</dbReference>
<dbReference type="GO" id="GO:0005886">
    <property type="term" value="C:plasma membrane"/>
    <property type="evidence" value="ECO:0007669"/>
    <property type="project" value="UniProtKB-SubCell"/>
</dbReference>
<gene>
    <name evidence="12" type="ORF">GDO81_023902</name>
</gene>
<evidence type="ECO:0000256" key="10">
    <source>
        <dbReference type="SAM" id="Phobius"/>
    </source>
</evidence>
<accession>A0AAV6ZXA3</accession>
<keyword evidence="5 10" id="KW-1133">Transmembrane helix</keyword>
<dbReference type="InterPro" id="IPR000276">
    <property type="entry name" value="GPCR_Rhodpsn"/>
</dbReference>
<keyword evidence="13" id="KW-1185">Reference proteome</keyword>
<protein>
    <recommendedName>
        <fullName evidence="11">G-protein coupled receptors family 1 profile domain-containing protein</fullName>
    </recommendedName>
</protein>
<dbReference type="PRINTS" id="PR00237">
    <property type="entry name" value="GPCRRHODOPSN"/>
</dbReference>
<keyword evidence="8" id="KW-0675">Receptor</keyword>
<name>A0AAV6ZXA3_ENGPU</name>
<dbReference type="EMBL" id="WNYA01000014">
    <property type="protein sequence ID" value="KAG8550973.1"/>
    <property type="molecule type" value="Genomic_DNA"/>
</dbReference>
<evidence type="ECO:0000256" key="9">
    <source>
        <dbReference type="ARBA" id="ARBA00023224"/>
    </source>
</evidence>
<evidence type="ECO:0000256" key="5">
    <source>
        <dbReference type="ARBA" id="ARBA00022989"/>
    </source>
</evidence>
<dbReference type="PROSITE" id="PS50262">
    <property type="entry name" value="G_PROTEIN_RECEP_F1_2"/>
    <property type="match status" value="1"/>
</dbReference>
<dbReference type="PRINTS" id="PR00245">
    <property type="entry name" value="OLFACTORYR"/>
</dbReference>
<dbReference type="GO" id="GO:0004984">
    <property type="term" value="F:olfactory receptor activity"/>
    <property type="evidence" value="ECO:0007669"/>
    <property type="project" value="InterPro"/>
</dbReference>
<comment type="subcellular location">
    <subcellularLocation>
        <location evidence="1">Cell membrane</location>
        <topology evidence="1">Multi-pass membrane protein</topology>
    </subcellularLocation>
</comment>
<comment type="caution">
    <text evidence="12">The sequence shown here is derived from an EMBL/GenBank/DDBJ whole genome shotgun (WGS) entry which is preliminary data.</text>
</comment>
<organism evidence="12 13">
    <name type="scientific">Engystomops pustulosus</name>
    <name type="common">Tungara frog</name>
    <name type="synonym">Physalaemus pustulosus</name>
    <dbReference type="NCBI Taxonomy" id="76066"/>
    <lineage>
        <taxon>Eukaryota</taxon>
        <taxon>Metazoa</taxon>
        <taxon>Chordata</taxon>
        <taxon>Craniata</taxon>
        <taxon>Vertebrata</taxon>
        <taxon>Euteleostomi</taxon>
        <taxon>Amphibia</taxon>
        <taxon>Batrachia</taxon>
        <taxon>Anura</taxon>
        <taxon>Neobatrachia</taxon>
        <taxon>Hyloidea</taxon>
        <taxon>Leptodactylidae</taxon>
        <taxon>Leiuperinae</taxon>
        <taxon>Engystomops</taxon>
    </lineage>
</organism>
<feature type="domain" description="G-protein coupled receptors family 1 profile" evidence="11">
    <location>
        <begin position="39"/>
        <end position="288"/>
    </location>
</feature>
<dbReference type="InterPro" id="IPR050516">
    <property type="entry name" value="Olfactory_GPCR"/>
</dbReference>
<feature type="transmembrane region" description="Helical" evidence="10">
    <location>
        <begin position="139"/>
        <end position="159"/>
    </location>
</feature>
<feature type="transmembrane region" description="Helical" evidence="10">
    <location>
        <begin position="271"/>
        <end position="290"/>
    </location>
</feature>
<evidence type="ECO:0000256" key="7">
    <source>
        <dbReference type="ARBA" id="ARBA00023136"/>
    </source>
</evidence>
<proteinExistence type="predicted"/>
<dbReference type="InterPro" id="IPR000725">
    <property type="entry name" value="Olfact_rcpt"/>
</dbReference>
<keyword evidence="4" id="KW-0716">Sensory transduction</keyword>
<feature type="transmembrane region" description="Helical" evidence="10">
    <location>
        <begin position="236"/>
        <end position="259"/>
    </location>
</feature>
<keyword evidence="6" id="KW-0297">G-protein coupled receptor</keyword>
<feature type="transmembrane region" description="Helical" evidence="10">
    <location>
        <begin position="204"/>
        <end position="224"/>
    </location>
</feature>
<evidence type="ECO:0000313" key="12">
    <source>
        <dbReference type="EMBL" id="KAG8550973.1"/>
    </source>
</evidence>
<sequence>MENQTPITEFRVVAFSTRADYKWALFTLFFSLYVVGVLMNLTTVTVIYSYHHLHSPLYIFLSSLSIVDIYFTSVTVPKLLHMLLSGNNAVTFTQCLIQMYFFYLACSTEDLILLSMAYDRYAAICHPLHYQQILSIWKCSLFIVGCWVIGSLNALLLTLPTLKMTFCDSNEIFQFFCETKALTKIACAGTDVFYKTIIVEMMPIGLIIFLCTLISYVKILRVILSIKSTEGRKKAFSTCSSHLVVFTMYCGTAASVYLIPSSRHSGFLEEVITVVYAIVTPMLNPLIYSLRNQELRTAMETFFG</sequence>
<feature type="transmembrane region" description="Helical" evidence="10">
    <location>
        <begin position="57"/>
        <end position="80"/>
    </location>
</feature>
<keyword evidence="2" id="KW-1003">Cell membrane</keyword>
<dbReference type="GO" id="GO:0004930">
    <property type="term" value="F:G protein-coupled receptor activity"/>
    <property type="evidence" value="ECO:0007669"/>
    <property type="project" value="UniProtKB-KW"/>
</dbReference>
<dbReference type="AlphaFoldDB" id="A0AAV6ZXA3"/>
<dbReference type="Pfam" id="PF13853">
    <property type="entry name" value="7tm_4"/>
    <property type="match status" value="1"/>
</dbReference>
<evidence type="ECO:0000256" key="4">
    <source>
        <dbReference type="ARBA" id="ARBA00022725"/>
    </source>
</evidence>
<evidence type="ECO:0000256" key="1">
    <source>
        <dbReference type="ARBA" id="ARBA00004651"/>
    </source>
</evidence>
<reference evidence="12" key="1">
    <citation type="thesis" date="2020" institute="ProQuest LLC" country="789 East Eisenhower Parkway, Ann Arbor, MI, USA">
        <title>Comparative Genomics and Chromosome Evolution.</title>
        <authorList>
            <person name="Mudd A.B."/>
        </authorList>
    </citation>
    <scope>NUCLEOTIDE SEQUENCE</scope>
    <source>
        <strain evidence="12">237g6f4</strain>
        <tissue evidence="12">Blood</tissue>
    </source>
</reference>
<dbReference type="PANTHER" id="PTHR26452">
    <property type="entry name" value="OLFACTORY RECEPTOR"/>
    <property type="match status" value="1"/>
</dbReference>
<evidence type="ECO:0000313" key="13">
    <source>
        <dbReference type="Proteomes" id="UP000824782"/>
    </source>
</evidence>
<evidence type="ECO:0000256" key="6">
    <source>
        <dbReference type="ARBA" id="ARBA00023040"/>
    </source>
</evidence>
<dbReference type="FunFam" id="1.20.1070.10:FF:000015">
    <property type="entry name" value="Olfactory receptor"/>
    <property type="match status" value="1"/>
</dbReference>
<dbReference type="CDD" id="cd13954">
    <property type="entry name" value="7tmA_OR"/>
    <property type="match status" value="1"/>
</dbReference>
<evidence type="ECO:0000256" key="2">
    <source>
        <dbReference type="ARBA" id="ARBA00022475"/>
    </source>
</evidence>
<feature type="non-terminal residue" evidence="12">
    <location>
        <position position="304"/>
    </location>
</feature>
<keyword evidence="3 10" id="KW-0812">Transmembrane</keyword>
<dbReference type="Gene3D" id="1.20.1070.10">
    <property type="entry name" value="Rhodopsin 7-helix transmembrane proteins"/>
    <property type="match status" value="1"/>
</dbReference>